<protein>
    <recommendedName>
        <fullName evidence="2">histidine kinase</fullName>
        <ecNumber evidence="2">2.7.13.3</ecNumber>
    </recommendedName>
</protein>
<feature type="coiled-coil region" evidence="4">
    <location>
        <begin position="43"/>
        <end position="70"/>
    </location>
</feature>
<dbReference type="SUPFAM" id="SSF47384">
    <property type="entry name" value="Homodimeric domain of signal transducing histidine kinase"/>
    <property type="match status" value="1"/>
</dbReference>
<evidence type="ECO:0000259" key="5">
    <source>
        <dbReference type="PROSITE" id="PS50109"/>
    </source>
</evidence>
<dbReference type="PROSITE" id="PS50109">
    <property type="entry name" value="HIS_KIN"/>
    <property type="match status" value="1"/>
</dbReference>
<evidence type="ECO:0000256" key="1">
    <source>
        <dbReference type="ARBA" id="ARBA00000085"/>
    </source>
</evidence>
<dbReference type="SUPFAM" id="SSF55874">
    <property type="entry name" value="ATPase domain of HSP90 chaperone/DNA topoisomerase II/histidine kinase"/>
    <property type="match status" value="1"/>
</dbReference>
<dbReference type="PANTHER" id="PTHR43547">
    <property type="entry name" value="TWO-COMPONENT HISTIDINE KINASE"/>
    <property type="match status" value="1"/>
</dbReference>
<dbReference type="InterPro" id="IPR036097">
    <property type="entry name" value="HisK_dim/P_sf"/>
</dbReference>
<dbReference type="InterPro" id="IPR003661">
    <property type="entry name" value="HisK_dim/P_dom"/>
</dbReference>
<feature type="domain" description="Histidine kinase" evidence="5">
    <location>
        <begin position="108"/>
        <end position="326"/>
    </location>
</feature>
<dbReference type="InterPro" id="IPR004358">
    <property type="entry name" value="Sig_transdc_His_kin-like_C"/>
</dbReference>
<dbReference type="Pfam" id="PF02518">
    <property type="entry name" value="HATPase_c"/>
    <property type="match status" value="1"/>
</dbReference>
<gene>
    <name evidence="6" type="ORF">H3H39_22170</name>
</gene>
<evidence type="ECO:0000313" key="6">
    <source>
        <dbReference type="EMBL" id="MBA5689757.1"/>
    </source>
</evidence>
<dbReference type="Pfam" id="PF00512">
    <property type="entry name" value="HisKA"/>
    <property type="match status" value="1"/>
</dbReference>
<dbReference type="PRINTS" id="PR00344">
    <property type="entry name" value="BCTRLSENSOR"/>
</dbReference>
<keyword evidence="6" id="KW-0808">Transferase</keyword>
<name>A0A7W2FDR3_9BURK</name>
<dbReference type="Gene3D" id="3.30.565.10">
    <property type="entry name" value="Histidine kinase-like ATPase, C-terminal domain"/>
    <property type="match status" value="1"/>
</dbReference>
<keyword evidence="7" id="KW-1185">Reference proteome</keyword>
<dbReference type="InterPro" id="IPR005467">
    <property type="entry name" value="His_kinase_dom"/>
</dbReference>
<organism evidence="6 7">
    <name type="scientific">Rugamonas apoptosis</name>
    <dbReference type="NCBI Taxonomy" id="2758570"/>
    <lineage>
        <taxon>Bacteria</taxon>
        <taxon>Pseudomonadati</taxon>
        <taxon>Pseudomonadota</taxon>
        <taxon>Betaproteobacteria</taxon>
        <taxon>Burkholderiales</taxon>
        <taxon>Oxalobacteraceae</taxon>
        <taxon>Telluria group</taxon>
        <taxon>Rugamonas</taxon>
    </lineage>
</organism>
<reference evidence="6 7" key="1">
    <citation type="submission" date="2020-07" db="EMBL/GenBank/DDBJ databases">
        <title>Novel species isolated from subtropical streams in China.</title>
        <authorList>
            <person name="Lu H."/>
        </authorList>
    </citation>
    <scope>NUCLEOTIDE SEQUENCE [LARGE SCALE GENOMIC DNA]</scope>
    <source>
        <strain evidence="6 7">LX47W</strain>
    </source>
</reference>
<dbReference type="InterPro" id="IPR036890">
    <property type="entry name" value="HATPase_C_sf"/>
</dbReference>
<evidence type="ECO:0000256" key="3">
    <source>
        <dbReference type="ARBA" id="ARBA00022553"/>
    </source>
</evidence>
<dbReference type="SMART" id="SM00388">
    <property type="entry name" value="HisKA"/>
    <property type="match status" value="1"/>
</dbReference>
<dbReference type="Proteomes" id="UP000573499">
    <property type="component" value="Unassembled WGS sequence"/>
</dbReference>
<evidence type="ECO:0000256" key="2">
    <source>
        <dbReference type="ARBA" id="ARBA00012438"/>
    </source>
</evidence>
<evidence type="ECO:0000256" key="4">
    <source>
        <dbReference type="SAM" id="Coils"/>
    </source>
</evidence>
<dbReference type="CDD" id="cd00082">
    <property type="entry name" value="HisKA"/>
    <property type="match status" value="1"/>
</dbReference>
<dbReference type="EMBL" id="JACEZU010000012">
    <property type="protein sequence ID" value="MBA5689757.1"/>
    <property type="molecule type" value="Genomic_DNA"/>
</dbReference>
<evidence type="ECO:0000313" key="7">
    <source>
        <dbReference type="Proteomes" id="UP000573499"/>
    </source>
</evidence>
<dbReference type="RefSeq" id="WP_182156551.1">
    <property type="nucleotide sequence ID" value="NZ_JACEZU010000012.1"/>
</dbReference>
<accession>A0A7W2FDR3</accession>
<keyword evidence="4" id="KW-0175">Coiled coil</keyword>
<dbReference type="SMART" id="SM00387">
    <property type="entry name" value="HATPase_c"/>
    <property type="match status" value="1"/>
</dbReference>
<dbReference type="GO" id="GO:0000155">
    <property type="term" value="F:phosphorelay sensor kinase activity"/>
    <property type="evidence" value="ECO:0007669"/>
    <property type="project" value="InterPro"/>
</dbReference>
<dbReference type="InterPro" id="IPR003594">
    <property type="entry name" value="HATPase_dom"/>
</dbReference>
<comment type="catalytic activity">
    <reaction evidence="1">
        <text>ATP + protein L-histidine = ADP + protein N-phospho-L-histidine.</text>
        <dbReference type="EC" id="2.7.13.3"/>
    </reaction>
</comment>
<sequence length="354" mass="38708">MHKETRDGPAPAPTAAVAPDATVRSAAEPAGWQTFRQLEVRQLRRTISDLLQLTERYDALKARHEAYLKLVPQLQAANEQLVLAIFGARDLQQAAEAVNRQQMEFFAMLAHELRNPLHPIIMANHLIGDIATRHPDLTVLHDIIERQVALLVRLVDDLMDASRASMDKITITRCRVPLMDAVQGAVEIGQSLLTERGQRLQLDGPAEPLYVEGDLERLTQALSNLLLNASKFTPQYGHIAIRVRAEGNNAIVTVSDDGAGIAPELQPLIFDLFTQGPRPLHRAVGGLGIGLSLVRRIAELHGGSVRVYSEGSGKGSVFSVYLPLAPSPAALGGEVYWPPHHAKGLRPMQLVQNA</sequence>
<dbReference type="EC" id="2.7.13.3" evidence="2"/>
<keyword evidence="6" id="KW-0418">Kinase</keyword>
<dbReference type="Gene3D" id="1.10.287.130">
    <property type="match status" value="1"/>
</dbReference>
<comment type="caution">
    <text evidence="6">The sequence shown here is derived from an EMBL/GenBank/DDBJ whole genome shotgun (WGS) entry which is preliminary data.</text>
</comment>
<keyword evidence="3" id="KW-0597">Phosphoprotein</keyword>
<proteinExistence type="predicted"/>
<dbReference type="PANTHER" id="PTHR43547:SF2">
    <property type="entry name" value="HYBRID SIGNAL TRANSDUCTION HISTIDINE KINASE C"/>
    <property type="match status" value="1"/>
</dbReference>
<dbReference type="AlphaFoldDB" id="A0A7W2FDR3"/>